<sequence length="667" mass="70369">MEPQQLGFTPQRPVGWLAPLLLLNTGLRTLFAILFGAYLDKRELQNALSGDSFQQPGTDGELWLDYVADLGDGFHATYSVAYLLAQPQLEVGGRVLPRGQVLLMGGDQVYPVANGDSYENRTKGPYRAALPQPPATGPRPTLFALPGNHDWYDGLTAFLRLFARRKDGHIGGWRTQQRRSYFAVELPANWWLFGIDEQFGAYIDDPQLLYFEKAARNLGPDDRVILMTPSPTWVKAAKKPEAYDAVDYFIRTILAPTGAHVRLLVSGDMHHYARYTGEDRDLITCGGGGAYLLATHQLPETLTVPPKETLTRSASRSRDYSLVSRFPSAAQSRRMSWGVFGKLPARNTGFATMLGIVHTLTMLAMAGAAGQSGTIQRLFSIPLVLMLVLIMTGAVLFAQPPGASSDKHARHWILGLAHGFAQIALAAGGTWVWLQLPFRDWAWPGPLAVAAVLYGPLIAYLAAQLVALYLLIASFFDVNVNELFAGQGIEDAKSFLRLHIAADGTLTVHPIGIDKICRKWVADPHGPPDSPWLRPDEPLRTHLIEPPIIVDGPAEAAPAPAPTPATSGTATPGTATPGTATPGTATSGAATSGAATPGTATPGTATSGAATPGTATPGTATPGTATPGTATPGTATSGTATPGTATPGTATPGTATSGTATPGTAAP</sequence>
<reference evidence="3" key="1">
    <citation type="submission" date="2021-01" db="EMBL/GenBank/DDBJ databases">
        <title>Whole genome shotgun sequence of Actinoplanes nipponensis NBRC 14063.</title>
        <authorList>
            <person name="Komaki H."/>
            <person name="Tamura T."/>
        </authorList>
    </citation>
    <scope>NUCLEOTIDE SEQUENCE</scope>
    <source>
        <strain evidence="3">NBRC 14063</strain>
    </source>
</reference>
<feature type="transmembrane region" description="Helical" evidence="2">
    <location>
        <begin position="381"/>
        <end position="400"/>
    </location>
</feature>
<organism evidence="3 4">
    <name type="scientific">Actinoplanes nipponensis</name>
    <dbReference type="NCBI Taxonomy" id="135950"/>
    <lineage>
        <taxon>Bacteria</taxon>
        <taxon>Bacillati</taxon>
        <taxon>Actinomycetota</taxon>
        <taxon>Actinomycetes</taxon>
        <taxon>Micromonosporales</taxon>
        <taxon>Micromonosporaceae</taxon>
        <taxon>Actinoplanes</taxon>
    </lineage>
</organism>
<dbReference type="PANTHER" id="PTHR34211:SF3">
    <property type="entry name" value="CALCINEURIN-LIKE METALLO-PHOSPHOESTERASE SUPERFAMILY PROTEIN"/>
    <property type="match status" value="1"/>
</dbReference>
<name>A0A919JLM5_9ACTN</name>
<comment type="caution">
    <text evidence="3">The sequence shown here is derived from an EMBL/GenBank/DDBJ whole genome shotgun (WGS) entry which is preliminary data.</text>
</comment>
<feature type="transmembrane region" description="Helical" evidence="2">
    <location>
        <begin position="412"/>
        <end position="434"/>
    </location>
</feature>
<keyword evidence="4" id="KW-1185">Reference proteome</keyword>
<dbReference type="EMBL" id="BOMQ01000063">
    <property type="protein sequence ID" value="GIE51923.1"/>
    <property type="molecule type" value="Genomic_DNA"/>
</dbReference>
<dbReference type="AlphaFoldDB" id="A0A919JLM5"/>
<evidence type="ECO:0008006" key="5">
    <source>
        <dbReference type="Google" id="ProtNLM"/>
    </source>
</evidence>
<keyword evidence="2" id="KW-0812">Transmembrane</keyword>
<evidence type="ECO:0000256" key="2">
    <source>
        <dbReference type="SAM" id="Phobius"/>
    </source>
</evidence>
<feature type="compositionally biased region" description="Low complexity" evidence="1">
    <location>
        <begin position="564"/>
        <end position="667"/>
    </location>
</feature>
<keyword evidence="2" id="KW-0472">Membrane</keyword>
<evidence type="ECO:0000256" key="1">
    <source>
        <dbReference type="SAM" id="MobiDB-lite"/>
    </source>
</evidence>
<feature type="transmembrane region" description="Helical" evidence="2">
    <location>
        <begin position="16"/>
        <end position="39"/>
    </location>
</feature>
<dbReference type="InterPro" id="IPR029052">
    <property type="entry name" value="Metallo-depent_PP-like"/>
</dbReference>
<feature type="transmembrane region" description="Helical" evidence="2">
    <location>
        <begin position="446"/>
        <end position="472"/>
    </location>
</feature>
<dbReference type="PANTHER" id="PTHR34211">
    <property type="entry name" value="CALCINEURIN-LIKE METALLO-PHOSPHOESTERASE SUPERFAMILY PROTEIN"/>
    <property type="match status" value="1"/>
</dbReference>
<protein>
    <recommendedName>
        <fullName evidence="5">Calcineurin-like phosphoesterase</fullName>
    </recommendedName>
</protein>
<keyword evidence="2" id="KW-1133">Transmembrane helix</keyword>
<proteinExistence type="predicted"/>
<accession>A0A919JLM5</accession>
<dbReference type="Gene3D" id="3.60.21.10">
    <property type="match status" value="1"/>
</dbReference>
<evidence type="ECO:0000313" key="3">
    <source>
        <dbReference type="EMBL" id="GIE51923.1"/>
    </source>
</evidence>
<evidence type="ECO:0000313" key="4">
    <source>
        <dbReference type="Proteomes" id="UP000647172"/>
    </source>
</evidence>
<gene>
    <name evidence="3" type="ORF">Ani05nite_54570</name>
</gene>
<dbReference type="SUPFAM" id="SSF56300">
    <property type="entry name" value="Metallo-dependent phosphatases"/>
    <property type="match status" value="1"/>
</dbReference>
<feature type="region of interest" description="Disordered" evidence="1">
    <location>
        <begin position="552"/>
        <end position="667"/>
    </location>
</feature>
<dbReference type="Proteomes" id="UP000647172">
    <property type="component" value="Unassembled WGS sequence"/>
</dbReference>
<feature type="transmembrane region" description="Helical" evidence="2">
    <location>
        <begin position="350"/>
        <end position="369"/>
    </location>
</feature>